<name>A0AAJ3DN35_9ACTN</name>
<keyword evidence="2" id="KW-1133">Transmembrane helix</keyword>
<feature type="transmembrane region" description="Helical" evidence="2">
    <location>
        <begin position="98"/>
        <end position="114"/>
    </location>
</feature>
<evidence type="ECO:0000313" key="5">
    <source>
        <dbReference type="Proteomes" id="UP000402241"/>
    </source>
</evidence>
<reference evidence="4 5" key="1">
    <citation type="submission" date="2019-10" db="EMBL/GenBank/DDBJ databases">
        <title>Genome Sequence of Micromonospora terminaliae DSM 101760.</title>
        <authorList>
            <person name="Guo L."/>
        </authorList>
    </citation>
    <scope>NUCLEOTIDE SEQUENCE [LARGE SCALE GENOMIC DNA]</scope>
    <source>
        <strain evidence="4 5">DSM 101760</strain>
    </source>
</reference>
<evidence type="ECO:0000256" key="1">
    <source>
        <dbReference type="SAM" id="MobiDB-lite"/>
    </source>
</evidence>
<feature type="transmembrane region" description="Helical" evidence="2">
    <location>
        <begin position="146"/>
        <end position="161"/>
    </location>
</feature>
<sequence length="474" mass="50900">MPLAVLLGLYVTARLVILARYTVFTSVDSTSYADRPGNTIELLSFTGHAPRPWAVPLLYALAGSDRAGTVAQWGISTLAWSLLICACWLLLRTSFARIGAVSAVVGLALSRSVYSWDHAVLSESLSISLGIAALALLAIWVRSRSRVALGALVVAAVWWTFVRQDVLPYVLLLVVVLAGYALLRRYRRAAVVAVLALLAGLTWNVATVATVDESYRAWYNGLSLSEATFVYRLRFQVLNDPQVAKAYRDEFGMPHCQQAERIAGRPAWKMPDFFDAYEGCPDLIAWTQREKGSVAYRYALAHPRHAAAKTVETMPVLLGGTAGHYAEPVAAVPAFPERLIFPRPERVLLLAGLVAALAVAVGLLTRGFRRARWVAAAGGLLVLGSTASAVAGTLFTAGEYARFGIQEAVLLRVGLILLVAAAVDAATAAIRERTSTGRIDPGPEAGEPDGTPSPDDPTDAAAGHRGQEYVDRHA</sequence>
<evidence type="ECO:0000313" key="6">
    <source>
        <dbReference type="Proteomes" id="UP000477779"/>
    </source>
</evidence>
<feature type="transmembrane region" description="Helical" evidence="2">
    <location>
        <begin position="190"/>
        <end position="211"/>
    </location>
</feature>
<accession>A0AAJ3DN35</accession>
<dbReference type="Proteomes" id="UP000477779">
    <property type="component" value="Unassembled WGS sequence"/>
</dbReference>
<dbReference type="EMBL" id="CP045309">
    <property type="protein sequence ID" value="QGL49925.1"/>
    <property type="molecule type" value="Genomic_DNA"/>
</dbReference>
<feature type="transmembrane region" description="Helical" evidence="2">
    <location>
        <begin position="409"/>
        <end position="430"/>
    </location>
</feature>
<gene>
    <name evidence="3" type="ORF">G3561_20410</name>
    <name evidence="4" type="ORF">GCE86_24635</name>
</gene>
<feature type="transmembrane region" description="Helical" evidence="2">
    <location>
        <begin position="120"/>
        <end position="139"/>
    </location>
</feature>
<proteinExistence type="predicted"/>
<evidence type="ECO:0000313" key="4">
    <source>
        <dbReference type="EMBL" id="QGL49925.1"/>
    </source>
</evidence>
<keyword evidence="2" id="KW-0472">Membrane</keyword>
<feature type="compositionally biased region" description="Low complexity" evidence="1">
    <location>
        <begin position="448"/>
        <end position="463"/>
    </location>
</feature>
<keyword evidence="5" id="KW-1185">Reference proteome</keyword>
<reference evidence="3 6" key="2">
    <citation type="submission" date="2020-02" db="EMBL/GenBank/DDBJ databases">
        <title>WGS of Micromonospora spp. isolated from hot spring.</title>
        <authorList>
            <person name="Thawai C."/>
        </authorList>
    </citation>
    <scope>NUCLEOTIDE SEQUENCE [LARGE SCALE GENOMIC DNA]</scope>
    <source>
        <strain evidence="3 6">TMS7</strain>
    </source>
</reference>
<evidence type="ECO:0000313" key="3">
    <source>
        <dbReference type="EMBL" id="NES29900.1"/>
    </source>
</evidence>
<feature type="region of interest" description="Disordered" evidence="1">
    <location>
        <begin position="434"/>
        <end position="474"/>
    </location>
</feature>
<dbReference type="EMBL" id="JAAHBZ010000008">
    <property type="protein sequence ID" value="NES29900.1"/>
    <property type="molecule type" value="Genomic_DNA"/>
</dbReference>
<keyword evidence="2" id="KW-0812">Transmembrane</keyword>
<evidence type="ECO:0000256" key="2">
    <source>
        <dbReference type="SAM" id="Phobius"/>
    </source>
</evidence>
<feature type="transmembrane region" description="Helical" evidence="2">
    <location>
        <begin position="347"/>
        <end position="366"/>
    </location>
</feature>
<dbReference type="Proteomes" id="UP000402241">
    <property type="component" value="Chromosome"/>
</dbReference>
<dbReference type="RefSeq" id="WP_154229106.1">
    <property type="nucleotide sequence ID" value="NZ_CP045309.1"/>
</dbReference>
<organism evidence="3 6">
    <name type="scientific">Micromonospora terminaliae</name>
    <dbReference type="NCBI Taxonomy" id="1914461"/>
    <lineage>
        <taxon>Bacteria</taxon>
        <taxon>Bacillati</taxon>
        <taxon>Actinomycetota</taxon>
        <taxon>Actinomycetes</taxon>
        <taxon>Micromonosporales</taxon>
        <taxon>Micromonosporaceae</taxon>
        <taxon>Micromonospora</taxon>
    </lineage>
</organism>
<dbReference type="AlphaFoldDB" id="A0AAJ3DN35"/>
<feature type="compositionally biased region" description="Basic and acidic residues" evidence="1">
    <location>
        <begin position="465"/>
        <end position="474"/>
    </location>
</feature>
<feature type="transmembrane region" description="Helical" evidence="2">
    <location>
        <begin position="167"/>
        <end position="183"/>
    </location>
</feature>
<protein>
    <submittedName>
        <fullName evidence="3">Uncharacterized protein</fullName>
    </submittedName>
</protein>
<feature type="transmembrane region" description="Helical" evidence="2">
    <location>
        <begin position="70"/>
        <end position="91"/>
    </location>
</feature>
<feature type="transmembrane region" description="Helical" evidence="2">
    <location>
        <begin position="373"/>
        <end position="397"/>
    </location>
</feature>